<evidence type="ECO:0000313" key="8">
    <source>
        <dbReference type="Proteomes" id="UP000246171"/>
    </source>
</evidence>
<keyword evidence="3" id="KW-0804">Transcription</keyword>
<dbReference type="PROSITE" id="PS50048">
    <property type="entry name" value="ZN2_CY6_FUNGAL_2"/>
    <property type="match status" value="1"/>
</dbReference>
<dbReference type="GO" id="GO:0009893">
    <property type="term" value="P:positive regulation of metabolic process"/>
    <property type="evidence" value="ECO:0007669"/>
    <property type="project" value="UniProtKB-ARBA"/>
</dbReference>
<dbReference type="EMBL" id="MSFU01000071">
    <property type="protein sequence ID" value="PWY61659.1"/>
    <property type="molecule type" value="Genomic_DNA"/>
</dbReference>
<dbReference type="GO" id="GO:0003677">
    <property type="term" value="F:DNA binding"/>
    <property type="evidence" value="ECO:0007669"/>
    <property type="project" value="UniProtKB-KW"/>
</dbReference>
<name>A0A317UK23_ASPEC</name>
<dbReference type="RefSeq" id="XP_025381760.1">
    <property type="nucleotide sequence ID" value="XM_025528094.1"/>
</dbReference>
<evidence type="ECO:0000256" key="2">
    <source>
        <dbReference type="ARBA" id="ARBA00023125"/>
    </source>
</evidence>
<dbReference type="PANTHER" id="PTHR47654">
    <property type="entry name" value="ZN(II)2CYS6 TRANSCRIPTION FACTOR (EUROFUNG)-RELATED"/>
    <property type="match status" value="1"/>
</dbReference>
<keyword evidence="2" id="KW-0238">DNA-binding</keyword>
<keyword evidence="1" id="KW-0805">Transcription regulation</keyword>
<dbReference type="InterPro" id="IPR053230">
    <property type="entry name" value="Trans_reg_galc"/>
</dbReference>
<gene>
    <name evidence="7" type="ORF">BO83DRAFT_327543</name>
</gene>
<comment type="caution">
    <text evidence="7">The sequence shown here is derived from an EMBL/GenBank/DDBJ whole genome shotgun (WGS) entry which is preliminary data.</text>
</comment>
<dbReference type="GO" id="GO:0000981">
    <property type="term" value="F:DNA-binding transcription factor activity, RNA polymerase II-specific"/>
    <property type="evidence" value="ECO:0007669"/>
    <property type="project" value="InterPro"/>
</dbReference>
<evidence type="ECO:0000256" key="5">
    <source>
        <dbReference type="SAM" id="Coils"/>
    </source>
</evidence>
<keyword evidence="5" id="KW-0175">Coiled coil</keyword>
<feature type="coiled-coil region" evidence="5">
    <location>
        <begin position="57"/>
        <end position="84"/>
    </location>
</feature>
<evidence type="ECO:0000313" key="7">
    <source>
        <dbReference type="EMBL" id="PWY61659.1"/>
    </source>
</evidence>
<sequence>MKVPIPRIARPHRSAYSSRVSKACVTCREKKIKCNGSHPCCGCISNATTCLYTAGKRENTSRRLAELESQIRLYKQLLWHLQSKVNACDRELISRTLDQVTTSCSNMIYTWLTL</sequence>
<accession>A0A317UK23</accession>
<reference evidence="7" key="1">
    <citation type="submission" date="2016-12" db="EMBL/GenBank/DDBJ databases">
        <title>The genomes of Aspergillus section Nigri reveals drivers in fungal speciation.</title>
        <authorList>
            <consortium name="DOE Joint Genome Institute"/>
            <person name="Vesth T.C."/>
            <person name="Nybo J."/>
            <person name="Theobald S."/>
            <person name="Brandl J."/>
            <person name="Frisvad J.C."/>
            <person name="Nielsen K.F."/>
            <person name="Lyhne E.K."/>
            <person name="Kogle M.E."/>
            <person name="Kuo A."/>
            <person name="Riley R."/>
            <person name="Clum A."/>
            <person name="Nolan M."/>
            <person name="Lipzen A."/>
            <person name="Salamov A."/>
            <person name="Henrissat B."/>
            <person name="Wiebenga A."/>
            <person name="De vries R.P."/>
            <person name="Grigoriev I.V."/>
            <person name="Mortensen U.H."/>
            <person name="Andersen M.R."/>
            <person name="Baker S.E."/>
        </authorList>
    </citation>
    <scope>NUCLEOTIDE SEQUENCE</scope>
    <source>
        <strain evidence="7">CBS 122712</strain>
    </source>
</reference>
<dbReference type="VEuPathDB" id="FungiDB:BO83DRAFT_327543"/>
<dbReference type="InterPro" id="IPR001138">
    <property type="entry name" value="Zn2Cys6_DnaBD"/>
</dbReference>
<dbReference type="SUPFAM" id="SSF57701">
    <property type="entry name" value="Zn2/Cys6 DNA-binding domain"/>
    <property type="match status" value="1"/>
</dbReference>
<evidence type="ECO:0000256" key="3">
    <source>
        <dbReference type="ARBA" id="ARBA00023163"/>
    </source>
</evidence>
<keyword evidence="4" id="KW-0539">Nucleus</keyword>
<dbReference type="GeneID" id="37050056"/>
<dbReference type="Gene3D" id="4.10.240.10">
    <property type="entry name" value="Zn(2)-C6 fungal-type DNA-binding domain"/>
    <property type="match status" value="1"/>
</dbReference>
<evidence type="ECO:0000256" key="4">
    <source>
        <dbReference type="ARBA" id="ARBA00023242"/>
    </source>
</evidence>
<dbReference type="CDD" id="cd00067">
    <property type="entry name" value="GAL4"/>
    <property type="match status" value="1"/>
</dbReference>
<dbReference type="PANTHER" id="PTHR47654:SF1">
    <property type="entry name" value="ZN(II)2CYS6 TRANSCRIPTION FACTOR (EUROFUNG)"/>
    <property type="match status" value="1"/>
</dbReference>
<dbReference type="OrthoDB" id="3266505at2759"/>
<feature type="domain" description="Zn(2)-C6 fungal-type" evidence="6">
    <location>
        <begin position="23"/>
        <end position="52"/>
    </location>
</feature>
<dbReference type="GO" id="GO:0008270">
    <property type="term" value="F:zinc ion binding"/>
    <property type="evidence" value="ECO:0007669"/>
    <property type="project" value="InterPro"/>
</dbReference>
<dbReference type="Pfam" id="PF00172">
    <property type="entry name" value="Zn_clus"/>
    <property type="match status" value="1"/>
</dbReference>
<keyword evidence="8" id="KW-1185">Reference proteome</keyword>
<proteinExistence type="predicted"/>
<dbReference type="AlphaFoldDB" id="A0A317UK23"/>
<dbReference type="SMART" id="SM00066">
    <property type="entry name" value="GAL4"/>
    <property type="match status" value="1"/>
</dbReference>
<evidence type="ECO:0000259" key="6">
    <source>
        <dbReference type="PROSITE" id="PS50048"/>
    </source>
</evidence>
<dbReference type="PROSITE" id="PS00463">
    <property type="entry name" value="ZN2_CY6_FUNGAL_1"/>
    <property type="match status" value="1"/>
</dbReference>
<organism evidence="7 8">
    <name type="scientific">Aspergillus eucalypticola (strain CBS 122712 / IBT 29274)</name>
    <dbReference type="NCBI Taxonomy" id="1448314"/>
    <lineage>
        <taxon>Eukaryota</taxon>
        <taxon>Fungi</taxon>
        <taxon>Dikarya</taxon>
        <taxon>Ascomycota</taxon>
        <taxon>Pezizomycotina</taxon>
        <taxon>Eurotiomycetes</taxon>
        <taxon>Eurotiomycetidae</taxon>
        <taxon>Eurotiales</taxon>
        <taxon>Aspergillaceae</taxon>
        <taxon>Aspergillus</taxon>
        <taxon>Aspergillus subgen. Circumdati</taxon>
    </lineage>
</organism>
<protein>
    <recommendedName>
        <fullName evidence="6">Zn(2)-C6 fungal-type domain-containing protein</fullName>
    </recommendedName>
</protein>
<dbReference type="InterPro" id="IPR036864">
    <property type="entry name" value="Zn2-C6_fun-type_DNA-bd_sf"/>
</dbReference>
<evidence type="ECO:0000256" key="1">
    <source>
        <dbReference type="ARBA" id="ARBA00023015"/>
    </source>
</evidence>
<dbReference type="Proteomes" id="UP000246171">
    <property type="component" value="Unassembled WGS sequence"/>
</dbReference>